<proteinExistence type="predicted"/>
<dbReference type="InterPro" id="IPR044824">
    <property type="entry name" value="MAIN-like"/>
</dbReference>
<reference evidence="2 3" key="1">
    <citation type="submission" date="2023-03" db="EMBL/GenBank/DDBJ databases">
        <title>WGS of Gossypium arboreum.</title>
        <authorList>
            <person name="Yu D."/>
        </authorList>
    </citation>
    <scope>NUCLEOTIDE SEQUENCE [LARGE SCALE GENOMIC DNA]</scope>
    <source>
        <tissue evidence="2">Leaf</tissue>
    </source>
</reference>
<protein>
    <recommendedName>
        <fullName evidence="1">Aminotransferase-like plant mobile domain-containing protein</fullName>
    </recommendedName>
</protein>
<organism evidence="2 3">
    <name type="scientific">Gossypium arboreum</name>
    <name type="common">Tree cotton</name>
    <name type="synonym">Gossypium nanking</name>
    <dbReference type="NCBI Taxonomy" id="29729"/>
    <lineage>
        <taxon>Eukaryota</taxon>
        <taxon>Viridiplantae</taxon>
        <taxon>Streptophyta</taxon>
        <taxon>Embryophyta</taxon>
        <taxon>Tracheophyta</taxon>
        <taxon>Spermatophyta</taxon>
        <taxon>Magnoliopsida</taxon>
        <taxon>eudicotyledons</taxon>
        <taxon>Gunneridae</taxon>
        <taxon>Pentapetalae</taxon>
        <taxon>rosids</taxon>
        <taxon>malvids</taxon>
        <taxon>Malvales</taxon>
        <taxon>Malvaceae</taxon>
        <taxon>Malvoideae</taxon>
        <taxon>Gossypium</taxon>
    </lineage>
</organism>
<dbReference type="PANTHER" id="PTHR46033">
    <property type="entry name" value="PROTEIN MAIN-LIKE 2"/>
    <property type="match status" value="1"/>
</dbReference>
<feature type="domain" description="Aminotransferase-like plant mobile" evidence="1">
    <location>
        <begin position="23"/>
        <end position="86"/>
    </location>
</feature>
<dbReference type="InterPro" id="IPR019557">
    <property type="entry name" value="AminoTfrase-like_pln_mobile"/>
</dbReference>
<comment type="caution">
    <text evidence="2">The sequence shown here is derived from an EMBL/GenBank/DDBJ whole genome shotgun (WGS) entry which is preliminary data.</text>
</comment>
<dbReference type="Proteomes" id="UP001358586">
    <property type="component" value="Chromosome 6"/>
</dbReference>
<dbReference type="EMBL" id="JARKNE010000006">
    <property type="protein sequence ID" value="KAK5824723.1"/>
    <property type="molecule type" value="Genomic_DNA"/>
</dbReference>
<keyword evidence="3" id="KW-1185">Reference proteome</keyword>
<gene>
    <name evidence="2" type="ORF">PVK06_019506</name>
</gene>
<name>A0ABR0PJW1_GOSAR</name>
<dbReference type="PANTHER" id="PTHR46033:SF8">
    <property type="entry name" value="PROTEIN MAINTENANCE OF MERISTEMS-LIKE"/>
    <property type="match status" value="1"/>
</dbReference>
<sequence>MILFWRGPYTIYQRAQILKFVVICKIGDCKLDPTLISALMERWRLETHIFHLPCGECTITLEDITLQLGLPVDGSIVTGSVIVLDKEDLYEFGTHKMATTPNRLQRIWSTKLEISRVGHVVQGVVSGNGTR</sequence>
<evidence type="ECO:0000313" key="2">
    <source>
        <dbReference type="EMBL" id="KAK5824723.1"/>
    </source>
</evidence>
<evidence type="ECO:0000259" key="1">
    <source>
        <dbReference type="Pfam" id="PF10536"/>
    </source>
</evidence>
<dbReference type="Pfam" id="PF10536">
    <property type="entry name" value="PMD"/>
    <property type="match status" value="1"/>
</dbReference>
<evidence type="ECO:0000313" key="3">
    <source>
        <dbReference type="Proteomes" id="UP001358586"/>
    </source>
</evidence>
<accession>A0ABR0PJW1</accession>